<organism evidence="1 2">
    <name type="scientific">Salvelinus namaycush</name>
    <name type="common">Lake trout</name>
    <name type="synonym">Salmo namaycush</name>
    <dbReference type="NCBI Taxonomy" id="8040"/>
    <lineage>
        <taxon>Eukaryota</taxon>
        <taxon>Metazoa</taxon>
        <taxon>Chordata</taxon>
        <taxon>Craniata</taxon>
        <taxon>Vertebrata</taxon>
        <taxon>Euteleostomi</taxon>
        <taxon>Actinopterygii</taxon>
        <taxon>Neopterygii</taxon>
        <taxon>Teleostei</taxon>
        <taxon>Protacanthopterygii</taxon>
        <taxon>Salmoniformes</taxon>
        <taxon>Salmonidae</taxon>
        <taxon>Salmoninae</taxon>
        <taxon>Salvelinus</taxon>
    </lineage>
</organism>
<keyword evidence="1" id="KW-1185">Reference proteome</keyword>
<sequence length="170" mass="20844">MENGRGRKRIWKNLIIIRGLPGVGKKNKARKLLYEFGSGGMYSASYYHAMSNWNKDYFSQNHMWNRRDVFRAMKEDVDPIIVYNLHYRLQDMWPFVTMGMRRGDYQISIIDLPENYVSINQLYSNCLGKIRKQMFRNWVYFWEEADDIWDVYHDSYSIYRWQNSREEWNF</sequence>
<reference evidence="2" key="1">
    <citation type="submission" date="2025-08" db="UniProtKB">
        <authorList>
            <consortium name="RefSeq"/>
        </authorList>
    </citation>
    <scope>IDENTIFICATION</scope>
    <source>
        <tissue evidence="2">White muscle</tissue>
    </source>
</reference>
<proteinExistence type="predicted"/>
<name>A0A8U1ETA7_SALNM</name>
<evidence type="ECO:0000313" key="2">
    <source>
        <dbReference type="RefSeq" id="XP_038860982.1"/>
    </source>
</evidence>
<protein>
    <submittedName>
        <fullName evidence="2">NEDD4-binding protein 2-like 1</fullName>
    </submittedName>
</protein>
<dbReference type="Proteomes" id="UP000808372">
    <property type="component" value="Chromosome 12"/>
</dbReference>
<dbReference type="KEGG" id="snh:120056824"/>
<dbReference type="GeneID" id="120056824"/>
<accession>A0A8U1ETA7</accession>
<evidence type="ECO:0000313" key="1">
    <source>
        <dbReference type="Proteomes" id="UP000808372"/>
    </source>
</evidence>
<gene>
    <name evidence="2" type="primary">LOC120056824</name>
</gene>
<dbReference type="RefSeq" id="XP_038860982.1">
    <property type="nucleotide sequence ID" value="XM_039005054.1"/>
</dbReference>
<dbReference type="AlphaFoldDB" id="A0A8U1ETA7"/>